<sequence length="81" mass="8976">MVRHALGPALARVLGRERDVTWAMLIDAAARRGHWTALRTQLLLAADAPQDMPDVEAVLDALWHLVTELNELRTIGPDRSA</sequence>
<dbReference type="EMBL" id="CAFBMH010000059">
    <property type="protein sequence ID" value="CAB4913102.1"/>
    <property type="molecule type" value="Genomic_DNA"/>
</dbReference>
<organism evidence="1">
    <name type="scientific">freshwater metagenome</name>
    <dbReference type="NCBI Taxonomy" id="449393"/>
    <lineage>
        <taxon>unclassified sequences</taxon>
        <taxon>metagenomes</taxon>
        <taxon>ecological metagenomes</taxon>
    </lineage>
</organism>
<name>A0A6J7GZE1_9ZZZZ</name>
<accession>A0A6J7GZE1</accession>
<gene>
    <name evidence="1" type="ORF">UFOPK3543_01636</name>
</gene>
<evidence type="ECO:0000313" key="1">
    <source>
        <dbReference type="EMBL" id="CAB4913102.1"/>
    </source>
</evidence>
<dbReference type="AlphaFoldDB" id="A0A6J7GZE1"/>
<proteinExistence type="predicted"/>
<protein>
    <submittedName>
        <fullName evidence="1">Unannotated protein</fullName>
    </submittedName>
</protein>
<reference evidence="1" key="1">
    <citation type="submission" date="2020-05" db="EMBL/GenBank/DDBJ databases">
        <authorList>
            <person name="Chiriac C."/>
            <person name="Salcher M."/>
            <person name="Ghai R."/>
            <person name="Kavagutti S V."/>
        </authorList>
    </citation>
    <scope>NUCLEOTIDE SEQUENCE</scope>
</reference>